<dbReference type="Proteomes" id="UP001206128">
    <property type="component" value="Unassembled WGS sequence"/>
</dbReference>
<accession>A0AAE3KE56</accession>
<dbReference type="GO" id="GO:0097367">
    <property type="term" value="F:carbohydrate derivative binding"/>
    <property type="evidence" value="ECO:0007669"/>
    <property type="project" value="InterPro"/>
</dbReference>
<dbReference type="InterPro" id="IPR001347">
    <property type="entry name" value="SIS_dom"/>
</dbReference>
<keyword evidence="2" id="KW-0413">Isomerase</keyword>
<dbReference type="Gene3D" id="3.40.50.10490">
    <property type="entry name" value="Glucose-6-phosphate isomerase like protein, domain 1"/>
    <property type="match status" value="1"/>
</dbReference>
<dbReference type="InterPro" id="IPR046348">
    <property type="entry name" value="SIS_dom_sf"/>
</dbReference>
<reference evidence="2" key="1">
    <citation type="submission" date="2022-06" db="EMBL/GenBank/DDBJ databases">
        <title>Genomic Encyclopedia of Archaeal and Bacterial Type Strains, Phase II (KMG-II): from individual species to whole genera.</title>
        <authorList>
            <person name="Goeker M."/>
        </authorList>
    </citation>
    <scope>NUCLEOTIDE SEQUENCE</scope>
    <source>
        <strain evidence="2">DSM 43935</strain>
    </source>
</reference>
<dbReference type="GO" id="GO:0016853">
    <property type="term" value="F:isomerase activity"/>
    <property type="evidence" value="ECO:0007669"/>
    <property type="project" value="UniProtKB-KW"/>
</dbReference>
<dbReference type="InterPro" id="IPR050099">
    <property type="entry name" value="SIS_GmhA/DiaA_subfam"/>
</dbReference>
<name>A0AAE3KE56_9PSEU</name>
<dbReference type="EMBL" id="JAMTCK010000001">
    <property type="protein sequence ID" value="MCP2163490.1"/>
    <property type="molecule type" value="Genomic_DNA"/>
</dbReference>
<keyword evidence="3" id="KW-1185">Reference proteome</keyword>
<evidence type="ECO:0000313" key="3">
    <source>
        <dbReference type="Proteomes" id="UP001206128"/>
    </source>
</evidence>
<dbReference type="RefSeq" id="WP_253766184.1">
    <property type="nucleotide sequence ID" value="NZ_JAMTCK010000001.1"/>
</dbReference>
<comment type="caution">
    <text evidence="2">The sequence shown here is derived from an EMBL/GenBank/DDBJ whole genome shotgun (WGS) entry which is preliminary data.</text>
</comment>
<organism evidence="2 3">
    <name type="scientific">Goodfellowiella coeruleoviolacea</name>
    <dbReference type="NCBI Taxonomy" id="334858"/>
    <lineage>
        <taxon>Bacteria</taxon>
        <taxon>Bacillati</taxon>
        <taxon>Actinomycetota</taxon>
        <taxon>Actinomycetes</taxon>
        <taxon>Pseudonocardiales</taxon>
        <taxon>Pseudonocardiaceae</taxon>
        <taxon>Goodfellowiella</taxon>
    </lineage>
</organism>
<sequence>MTSQTTADGAEFGSLYPFLYRDNRPDESIVDEVCRSIVAKTREITALREDVLARDGARLLDCATAVAHRFAAGGRLLAFGNGGSSTDAQELASLFLNPSGRFRPLPAFGLTNDIAVITALSNDVGFDLVFSRQLAALGRAGDIAVGLSTSGNSENLLRAFAEARRRGMLTVGIAGYDGGKMAELDSIDHLFVVRSDSVHRVQEAQTTIYHVLWELTVAALTGASGAVAAHPDGNG</sequence>
<evidence type="ECO:0000313" key="2">
    <source>
        <dbReference type="EMBL" id="MCP2163490.1"/>
    </source>
</evidence>
<proteinExistence type="predicted"/>
<feature type="domain" description="SIS" evidence="1">
    <location>
        <begin position="66"/>
        <end position="223"/>
    </location>
</feature>
<dbReference type="PROSITE" id="PS51464">
    <property type="entry name" value="SIS"/>
    <property type="match status" value="1"/>
</dbReference>
<evidence type="ECO:0000259" key="1">
    <source>
        <dbReference type="PROSITE" id="PS51464"/>
    </source>
</evidence>
<dbReference type="AlphaFoldDB" id="A0AAE3KE56"/>
<dbReference type="Pfam" id="PF13580">
    <property type="entry name" value="SIS_2"/>
    <property type="match status" value="1"/>
</dbReference>
<dbReference type="PANTHER" id="PTHR30390">
    <property type="entry name" value="SEDOHEPTULOSE 7-PHOSPHATE ISOMERASE / DNAA INITIATOR-ASSOCIATING FACTOR FOR REPLICATION INITIATION"/>
    <property type="match status" value="1"/>
</dbReference>
<gene>
    <name evidence="2" type="ORF">LX83_000330</name>
</gene>
<dbReference type="GO" id="GO:1901135">
    <property type="term" value="P:carbohydrate derivative metabolic process"/>
    <property type="evidence" value="ECO:0007669"/>
    <property type="project" value="InterPro"/>
</dbReference>
<dbReference type="CDD" id="cd05006">
    <property type="entry name" value="SIS_GmhA"/>
    <property type="match status" value="1"/>
</dbReference>
<protein>
    <submittedName>
        <fullName evidence="2">D-sedoheptulose 7-phosphate isomerase</fullName>
    </submittedName>
</protein>
<dbReference type="InterPro" id="IPR035461">
    <property type="entry name" value="GmhA/DiaA"/>
</dbReference>
<dbReference type="SUPFAM" id="SSF53697">
    <property type="entry name" value="SIS domain"/>
    <property type="match status" value="1"/>
</dbReference>